<dbReference type="RefSeq" id="WP_091991193.1">
    <property type="nucleotide sequence ID" value="NZ_FOYV01000002.1"/>
</dbReference>
<keyword evidence="2" id="KW-1185">Reference proteome</keyword>
<evidence type="ECO:0000313" key="1">
    <source>
        <dbReference type="EMBL" id="SFR54513.1"/>
    </source>
</evidence>
<protein>
    <submittedName>
        <fullName evidence="1">Uncharacterized protein</fullName>
    </submittedName>
</protein>
<evidence type="ECO:0000313" key="2">
    <source>
        <dbReference type="Proteomes" id="UP000199290"/>
    </source>
</evidence>
<organism evidence="1 2">
    <name type="scientific">Marinobacter gudaonensis</name>
    <dbReference type="NCBI Taxonomy" id="375760"/>
    <lineage>
        <taxon>Bacteria</taxon>
        <taxon>Pseudomonadati</taxon>
        <taxon>Pseudomonadota</taxon>
        <taxon>Gammaproteobacteria</taxon>
        <taxon>Pseudomonadales</taxon>
        <taxon>Marinobacteraceae</taxon>
        <taxon>Marinobacter</taxon>
    </lineage>
</organism>
<reference evidence="2" key="1">
    <citation type="submission" date="2016-10" db="EMBL/GenBank/DDBJ databases">
        <authorList>
            <person name="Varghese N."/>
            <person name="Submissions S."/>
        </authorList>
    </citation>
    <scope>NUCLEOTIDE SEQUENCE [LARGE SCALE GENOMIC DNA]</scope>
    <source>
        <strain evidence="2">CGMCC 1.6294</strain>
    </source>
</reference>
<dbReference type="STRING" id="375760.SAMN04488073_2644"/>
<sequence>MATSDDRSALLETIPDVRDGLTRTERVILYVLRETQRELGGRNVPTAMLYGRVLEYADMSERELHLYLDRLGVKGDGR</sequence>
<dbReference type="EMBL" id="FOYV01000002">
    <property type="protein sequence ID" value="SFR54513.1"/>
    <property type="molecule type" value="Genomic_DNA"/>
</dbReference>
<gene>
    <name evidence="1" type="ORF">SAMN04488073_2644</name>
</gene>
<accession>A0A1I6HJ69</accession>
<dbReference type="AlphaFoldDB" id="A0A1I6HJ69"/>
<dbReference type="OrthoDB" id="6183496at2"/>
<proteinExistence type="predicted"/>
<dbReference type="Proteomes" id="UP000199290">
    <property type="component" value="Unassembled WGS sequence"/>
</dbReference>
<name>A0A1I6HJ69_9GAMM</name>